<dbReference type="EMBL" id="JBHFGJ010000003">
    <property type="protein sequence ID" value="MFB2652664.1"/>
    <property type="molecule type" value="Genomic_DNA"/>
</dbReference>
<comment type="caution">
    <text evidence="3">The sequence shown here is derived from an EMBL/GenBank/DDBJ whole genome shotgun (WGS) entry which is preliminary data.</text>
</comment>
<feature type="region of interest" description="Disordered" evidence="1">
    <location>
        <begin position="46"/>
        <end position="138"/>
    </location>
</feature>
<reference evidence="3 4" key="1">
    <citation type="submission" date="2024-09" db="EMBL/GenBank/DDBJ databases">
        <authorList>
            <person name="Zhang Y."/>
        </authorList>
    </citation>
    <scope>NUCLEOTIDE SEQUENCE [LARGE SCALE GENOMIC DNA]</scope>
    <source>
        <strain evidence="3 4">SH314</strain>
    </source>
</reference>
<evidence type="ECO:0000313" key="4">
    <source>
        <dbReference type="Proteomes" id="UP001576726"/>
    </source>
</evidence>
<keyword evidence="4" id="KW-1185">Reference proteome</keyword>
<keyword evidence="2" id="KW-0732">Signal</keyword>
<feature type="compositionally biased region" description="Basic and acidic residues" evidence="1">
    <location>
        <begin position="56"/>
        <end position="131"/>
    </location>
</feature>
<feature type="signal peptide" evidence="2">
    <location>
        <begin position="1"/>
        <end position="27"/>
    </location>
</feature>
<evidence type="ECO:0000256" key="1">
    <source>
        <dbReference type="SAM" id="MobiDB-lite"/>
    </source>
</evidence>
<feature type="chain" id="PRO_5045847710" evidence="2">
    <location>
        <begin position="28"/>
        <end position="138"/>
    </location>
</feature>
<evidence type="ECO:0000256" key="2">
    <source>
        <dbReference type="SAM" id="SignalP"/>
    </source>
</evidence>
<accession>A0ABV4VU51</accession>
<protein>
    <submittedName>
        <fullName evidence="3">Uncharacterized protein</fullName>
    </submittedName>
</protein>
<name>A0ABV4VU51_9GAMM</name>
<dbReference type="RefSeq" id="WP_374918866.1">
    <property type="nucleotide sequence ID" value="NZ_JBHFGJ010000003.1"/>
</dbReference>
<proteinExistence type="predicted"/>
<sequence length="138" mass="14625">MHLTKLKLMSGLLSVVTCSLITYSAVAGPLDPNCDPEKVAKNAAVKATTGVSGRCTPEKAAERTAKDAKDAVGDAKDAVGDAKDKVTDSVSDKVDDIKPDDKLSDKASDALKQDKHEHDKHDKKEGVDAKKVVKKVVN</sequence>
<gene>
    <name evidence="3" type="ORF">ACE02L_07925</name>
</gene>
<organism evidence="3 4">
    <name type="scientific">Shewanella seohaensis</name>
    <dbReference type="NCBI Taxonomy" id="755175"/>
    <lineage>
        <taxon>Bacteria</taxon>
        <taxon>Pseudomonadati</taxon>
        <taxon>Pseudomonadota</taxon>
        <taxon>Gammaproteobacteria</taxon>
        <taxon>Alteromonadales</taxon>
        <taxon>Shewanellaceae</taxon>
        <taxon>Shewanella</taxon>
    </lineage>
</organism>
<evidence type="ECO:0000313" key="3">
    <source>
        <dbReference type="EMBL" id="MFB2652664.1"/>
    </source>
</evidence>
<dbReference type="Proteomes" id="UP001576726">
    <property type="component" value="Unassembled WGS sequence"/>
</dbReference>